<reference evidence="8 9" key="1">
    <citation type="submission" date="2019-06" db="EMBL/GenBank/DDBJ databases">
        <title>Saccharibacillus brassicae sp. nov., an endophytic bacterium isolated from Chinese cabbage seeds (Brassica pekinensis).</title>
        <authorList>
            <person name="Jiang L."/>
            <person name="Lee J."/>
            <person name="Kim S.W."/>
        </authorList>
    </citation>
    <scope>NUCLEOTIDE SEQUENCE [LARGE SCALE GENOMIC DNA]</scope>
    <source>
        <strain evidence="9">KCTC 43072 / ATSA2</strain>
    </source>
</reference>
<dbReference type="AlphaFoldDB" id="A0A4Y6UT92"/>
<feature type="transmembrane region" description="Helical" evidence="7">
    <location>
        <begin position="58"/>
        <end position="79"/>
    </location>
</feature>
<dbReference type="KEGG" id="saca:FFV09_03285"/>
<dbReference type="Pfam" id="PF02417">
    <property type="entry name" value="Chromate_transp"/>
    <property type="match status" value="1"/>
</dbReference>
<comment type="subcellular location">
    <subcellularLocation>
        <location evidence="1">Cell membrane</location>
        <topology evidence="1">Multi-pass membrane protein</topology>
    </subcellularLocation>
</comment>
<evidence type="ECO:0000256" key="7">
    <source>
        <dbReference type="SAM" id="Phobius"/>
    </source>
</evidence>
<keyword evidence="5 7" id="KW-1133">Transmembrane helix</keyword>
<keyword evidence="4 7" id="KW-0812">Transmembrane</keyword>
<protein>
    <submittedName>
        <fullName evidence="8">Chromate transporter</fullName>
    </submittedName>
</protein>
<evidence type="ECO:0000313" key="8">
    <source>
        <dbReference type="EMBL" id="QDH19970.1"/>
    </source>
</evidence>
<evidence type="ECO:0000256" key="3">
    <source>
        <dbReference type="ARBA" id="ARBA00022475"/>
    </source>
</evidence>
<dbReference type="InterPro" id="IPR003370">
    <property type="entry name" value="Chromate_transpt"/>
</dbReference>
<evidence type="ECO:0000256" key="1">
    <source>
        <dbReference type="ARBA" id="ARBA00004651"/>
    </source>
</evidence>
<dbReference type="Proteomes" id="UP000316968">
    <property type="component" value="Chromosome"/>
</dbReference>
<dbReference type="RefSeq" id="WP_141446356.1">
    <property type="nucleotide sequence ID" value="NZ_CP041217.1"/>
</dbReference>
<dbReference type="PANTHER" id="PTHR43663:SF1">
    <property type="entry name" value="CHROMATE TRANSPORTER"/>
    <property type="match status" value="1"/>
</dbReference>
<name>A0A4Y6UT92_SACBS</name>
<evidence type="ECO:0000256" key="2">
    <source>
        <dbReference type="ARBA" id="ARBA00005262"/>
    </source>
</evidence>
<sequence length="213" mass="22410">MNLTAGTKSRLRQVPAIFVAFLKIGPSTFGGGYAMIATIEREIVERRGWMRREEMSDMVSVAGSAPGGVAVNSAAFVGYRLGGVAGAAAAVLGITLPTLAIVLALSLLYAFFRENPKVEAALKGVHAAVTALILLAAWKMAKTSLFDAVTFGIAAAALALLLLTNLHSLWLIAGGPAVGLAATLYRRHAGAQARTEPKRSVEEPEAMLPEYYI</sequence>
<feature type="transmembrane region" description="Helical" evidence="7">
    <location>
        <begin position="120"/>
        <end position="138"/>
    </location>
</feature>
<evidence type="ECO:0000313" key="9">
    <source>
        <dbReference type="Proteomes" id="UP000316968"/>
    </source>
</evidence>
<keyword evidence="9" id="KW-1185">Reference proteome</keyword>
<dbReference type="PANTHER" id="PTHR43663">
    <property type="entry name" value="CHROMATE TRANSPORT PROTEIN-RELATED"/>
    <property type="match status" value="1"/>
</dbReference>
<gene>
    <name evidence="8" type="ORF">FFV09_03285</name>
</gene>
<dbReference type="GO" id="GO:0015109">
    <property type="term" value="F:chromate transmembrane transporter activity"/>
    <property type="evidence" value="ECO:0007669"/>
    <property type="project" value="InterPro"/>
</dbReference>
<dbReference type="InterPro" id="IPR052518">
    <property type="entry name" value="CHR_Transporter"/>
</dbReference>
<feature type="transmembrane region" description="Helical" evidence="7">
    <location>
        <begin position="144"/>
        <end position="163"/>
    </location>
</feature>
<feature type="transmembrane region" description="Helical" evidence="7">
    <location>
        <begin position="85"/>
        <end position="108"/>
    </location>
</feature>
<evidence type="ECO:0000256" key="5">
    <source>
        <dbReference type="ARBA" id="ARBA00022989"/>
    </source>
</evidence>
<comment type="similarity">
    <text evidence="2">Belongs to the chromate ion transporter (CHR) (TC 2.A.51) family.</text>
</comment>
<proteinExistence type="inferred from homology"/>
<dbReference type="EMBL" id="CP041217">
    <property type="protein sequence ID" value="QDH19970.1"/>
    <property type="molecule type" value="Genomic_DNA"/>
</dbReference>
<dbReference type="GO" id="GO:0005886">
    <property type="term" value="C:plasma membrane"/>
    <property type="evidence" value="ECO:0007669"/>
    <property type="project" value="UniProtKB-SubCell"/>
</dbReference>
<evidence type="ECO:0000256" key="6">
    <source>
        <dbReference type="ARBA" id="ARBA00023136"/>
    </source>
</evidence>
<keyword evidence="6 7" id="KW-0472">Membrane</keyword>
<feature type="transmembrane region" description="Helical" evidence="7">
    <location>
        <begin position="16"/>
        <end position="37"/>
    </location>
</feature>
<evidence type="ECO:0000256" key="4">
    <source>
        <dbReference type="ARBA" id="ARBA00022692"/>
    </source>
</evidence>
<accession>A0A4Y6UT92</accession>
<keyword evidence="3" id="KW-1003">Cell membrane</keyword>
<dbReference type="OrthoDB" id="9027281at2"/>
<organism evidence="8 9">
    <name type="scientific">Saccharibacillus brassicae</name>
    <dbReference type="NCBI Taxonomy" id="2583377"/>
    <lineage>
        <taxon>Bacteria</taxon>
        <taxon>Bacillati</taxon>
        <taxon>Bacillota</taxon>
        <taxon>Bacilli</taxon>
        <taxon>Bacillales</taxon>
        <taxon>Paenibacillaceae</taxon>
        <taxon>Saccharibacillus</taxon>
    </lineage>
</organism>